<feature type="compositionally biased region" description="Basic residues" evidence="8">
    <location>
        <begin position="78"/>
        <end position="87"/>
    </location>
</feature>
<proteinExistence type="predicted"/>
<dbReference type="Proteomes" id="UP000001876">
    <property type="component" value="Unassembled WGS sequence"/>
</dbReference>
<name>C1MH81_MICPC</name>
<keyword evidence="3" id="KW-0337">GPI-anchor biosynthesis</keyword>
<evidence type="ECO:0000256" key="7">
    <source>
        <dbReference type="ARBA" id="ARBA00023136"/>
    </source>
</evidence>
<keyword evidence="6 9" id="KW-1133">Transmembrane helix</keyword>
<evidence type="ECO:0000256" key="8">
    <source>
        <dbReference type="SAM" id="MobiDB-lite"/>
    </source>
</evidence>
<sequence length="409" mass="45379">MSFGLDRTSVRLPFSLYTNPVFGSTSAMTGRWISSPARFSMARPAACAATRRLMVRRRSKTSIRRDVNFPSPPEMTTRRHSAARRGGARAMSESDDDDDDLPEEIITMNKNPSPYRLYLTLTTHPVRVPALVALAARALLVTAALYYSIALHCGETTNARPERGPPTGFWKDPLRATRCAIVTHHLVVLLTHALSSRYSNGDAPRAEAEHVPSRPSLLGSLWHSLVALAIGTAFWFVFMCNFGLSALYVPYPTTHASALLASLTFVPGAAMYGTSPWEGKGAQWEWHRVLVLGDGAFYPIDFQWFASAWGAALGAWMGAMPIPLDWGRAWQRWPITVVYGMCVGCVVGAWTGFAWAVAKWARGDRGVFGWGDGSYYARPAHDDDDGSREKEKRLRRNARLAKKRKEKET</sequence>
<dbReference type="eggNOG" id="KOG3144">
    <property type="taxonomic scope" value="Eukaryota"/>
</dbReference>
<feature type="region of interest" description="Disordered" evidence="8">
    <location>
        <begin position="378"/>
        <end position="409"/>
    </location>
</feature>
<dbReference type="STRING" id="564608.C1MH81"/>
<keyword evidence="7 9" id="KW-0472">Membrane</keyword>
<evidence type="ECO:0000256" key="9">
    <source>
        <dbReference type="SAM" id="Phobius"/>
    </source>
</evidence>
<dbReference type="InterPro" id="IPR009580">
    <property type="entry name" value="GPI_biosynthesis_protein_Pig-F"/>
</dbReference>
<comment type="pathway">
    <text evidence="2">Glycolipid biosynthesis; glycosylphosphatidylinositol-anchor biosynthesis.</text>
</comment>
<protein>
    <submittedName>
        <fullName evidence="10">Predicted protein</fullName>
    </submittedName>
</protein>
<dbReference type="OrthoDB" id="17366at2759"/>
<organism evidence="11">
    <name type="scientific">Micromonas pusilla (strain CCMP1545)</name>
    <name type="common">Picoplanktonic green alga</name>
    <dbReference type="NCBI Taxonomy" id="564608"/>
    <lineage>
        <taxon>Eukaryota</taxon>
        <taxon>Viridiplantae</taxon>
        <taxon>Chlorophyta</taxon>
        <taxon>Mamiellophyceae</taxon>
        <taxon>Mamiellales</taxon>
        <taxon>Mamiellaceae</taxon>
        <taxon>Micromonas</taxon>
    </lineage>
</organism>
<gene>
    <name evidence="10" type="ORF">MICPUCDRAFT_50082</name>
</gene>
<evidence type="ECO:0000313" key="10">
    <source>
        <dbReference type="EMBL" id="EEH60159.1"/>
    </source>
</evidence>
<evidence type="ECO:0000256" key="3">
    <source>
        <dbReference type="ARBA" id="ARBA00022502"/>
    </source>
</evidence>
<dbReference type="EMBL" id="GG663735">
    <property type="protein sequence ID" value="EEH60159.1"/>
    <property type="molecule type" value="Genomic_DNA"/>
</dbReference>
<keyword evidence="11" id="KW-1185">Reference proteome</keyword>
<dbReference type="KEGG" id="mpp:MICPUCDRAFT_50082"/>
<evidence type="ECO:0000256" key="6">
    <source>
        <dbReference type="ARBA" id="ARBA00022989"/>
    </source>
</evidence>
<feature type="transmembrane region" description="Helical" evidence="9">
    <location>
        <begin position="337"/>
        <end position="358"/>
    </location>
</feature>
<feature type="transmembrane region" description="Helical" evidence="9">
    <location>
        <begin position="225"/>
        <end position="249"/>
    </location>
</feature>
<keyword evidence="4 9" id="KW-0812">Transmembrane</keyword>
<evidence type="ECO:0000313" key="11">
    <source>
        <dbReference type="Proteomes" id="UP000001876"/>
    </source>
</evidence>
<dbReference type="Pfam" id="PF06699">
    <property type="entry name" value="PIG-F"/>
    <property type="match status" value="1"/>
</dbReference>
<feature type="compositionally biased region" description="Basic residues" evidence="8">
    <location>
        <begin position="393"/>
        <end position="409"/>
    </location>
</feature>
<comment type="subcellular location">
    <subcellularLocation>
        <location evidence="1">Endoplasmic reticulum membrane</location>
        <topology evidence="1">Multi-pass membrane protein</topology>
    </subcellularLocation>
</comment>
<evidence type="ECO:0000256" key="5">
    <source>
        <dbReference type="ARBA" id="ARBA00022824"/>
    </source>
</evidence>
<dbReference type="UniPathway" id="UPA00196"/>
<dbReference type="GO" id="GO:0005789">
    <property type="term" value="C:endoplasmic reticulum membrane"/>
    <property type="evidence" value="ECO:0007669"/>
    <property type="project" value="UniProtKB-SubCell"/>
</dbReference>
<evidence type="ECO:0000256" key="2">
    <source>
        <dbReference type="ARBA" id="ARBA00004687"/>
    </source>
</evidence>
<evidence type="ECO:0000256" key="4">
    <source>
        <dbReference type="ARBA" id="ARBA00022692"/>
    </source>
</evidence>
<keyword evidence="5" id="KW-0256">Endoplasmic reticulum</keyword>
<evidence type="ECO:0000256" key="1">
    <source>
        <dbReference type="ARBA" id="ARBA00004477"/>
    </source>
</evidence>
<dbReference type="AlphaFoldDB" id="C1MH81"/>
<feature type="region of interest" description="Disordered" evidence="8">
    <location>
        <begin position="65"/>
        <end position="100"/>
    </location>
</feature>
<dbReference type="GeneID" id="9680223"/>
<reference evidence="10 11" key="1">
    <citation type="journal article" date="2009" name="Science">
        <title>Green evolution and dynamic adaptations revealed by genomes of the marine picoeukaryotes Micromonas.</title>
        <authorList>
            <person name="Worden A.Z."/>
            <person name="Lee J.H."/>
            <person name="Mock T."/>
            <person name="Rouze P."/>
            <person name="Simmons M.P."/>
            <person name="Aerts A.L."/>
            <person name="Allen A.E."/>
            <person name="Cuvelier M.L."/>
            <person name="Derelle E."/>
            <person name="Everett M.V."/>
            <person name="Foulon E."/>
            <person name="Grimwood J."/>
            <person name="Gundlach H."/>
            <person name="Henrissat B."/>
            <person name="Napoli C."/>
            <person name="McDonald S.M."/>
            <person name="Parker M.S."/>
            <person name="Rombauts S."/>
            <person name="Salamov A."/>
            <person name="Von Dassow P."/>
            <person name="Badger J.H."/>
            <person name="Coutinho P.M."/>
            <person name="Demir E."/>
            <person name="Dubchak I."/>
            <person name="Gentemann C."/>
            <person name="Eikrem W."/>
            <person name="Gready J.E."/>
            <person name="John U."/>
            <person name="Lanier W."/>
            <person name="Lindquist E.A."/>
            <person name="Lucas S."/>
            <person name="Mayer K.F."/>
            <person name="Moreau H."/>
            <person name="Not F."/>
            <person name="Otillar R."/>
            <person name="Panaud O."/>
            <person name="Pangilinan J."/>
            <person name="Paulsen I."/>
            <person name="Piegu B."/>
            <person name="Poliakov A."/>
            <person name="Robbens S."/>
            <person name="Schmutz J."/>
            <person name="Toulza E."/>
            <person name="Wyss T."/>
            <person name="Zelensky A."/>
            <person name="Zhou K."/>
            <person name="Armbrust E.V."/>
            <person name="Bhattacharya D."/>
            <person name="Goodenough U.W."/>
            <person name="Van de Peer Y."/>
            <person name="Grigoriev I.V."/>
        </authorList>
    </citation>
    <scope>NUCLEOTIDE SEQUENCE [LARGE SCALE GENOMIC DNA]</scope>
    <source>
        <strain evidence="10 11">CCMP1545</strain>
    </source>
</reference>
<dbReference type="GO" id="GO:0006506">
    <property type="term" value="P:GPI anchor biosynthetic process"/>
    <property type="evidence" value="ECO:0007669"/>
    <property type="project" value="UniProtKB-UniPathway"/>
</dbReference>
<feature type="transmembrane region" description="Helical" evidence="9">
    <location>
        <begin position="255"/>
        <end position="275"/>
    </location>
</feature>
<feature type="transmembrane region" description="Helical" evidence="9">
    <location>
        <begin position="296"/>
        <end position="317"/>
    </location>
</feature>
<dbReference type="RefSeq" id="XP_003054907.1">
    <property type="nucleotide sequence ID" value="XM_003054861.1"/>
</dbReference>
<accession>C1MH81</accession>